<name>A0A1C3W2P9_9HYPH</name>
<dbReference type="SUPFAM" id="SSF53756">
    <property type="entry name" value="UDP-Glycosyltransferase/glycogen phosphorylase"/>
    <property type="match status" value="1"/>
</dbReference>
<dbReference type="GO" id="GO:0016740">
    <property type="term" value="F:transferase activity"/>
    <property type="evidence" value="ECO:0007669"/>
    <property type="project" value="UniProtKB-KW"/>
</dbReference>
<reference evidence="2" key="1">
    <citation type="submission" date="2016-08" db="EMBL/GenBank/DDBJ databases">
        <authorList>
            <person name="Varghese N."/>
            <person name="Submissions Spin"/>
        </authorList>
    </citation>
    <scope>NUCLEOTIDE SEQUENCE [LARGE SCALE GENOMIC DNA]</scope>
    <source>
        <strain evidence="2">HAMBI 2971</strain>
    </source>
</reference>
<dbReference type="Pfam" id="PF13692">
    <property type="entry name" value="Glyco_trans_1_4"/>
    <property type="match status" value="1"/>
</dbReference>
<dbReference type="STRING" id="411945.GA0061102_10224"/>
<gene>
    <name evidence="1" type="ORF">GA0061102_10224</name>
</gene>
<dbReference type="AlphaFoldDB" id="A0A1C3W2P9"/>
<organism evidence="1 2">
    <name type="scientific">Rhizobium miluonense</name>
    <dbReference type="NCBI Taxonomy" id="411945"/>
    <lineage>
        <taxon>Bacteria</taxon>
        <taxon>Pseudomonadati</taxon>
        <taxon>Pseudomonadota</taxon>
        <taxon>Alphaproteobacteria</taxon>
        <taxon>Hyphomicrobiales</taxon>
        <taxon>Rhizobiaceae</taxon>
        <taxon>Rhizobium/Agrobacterium group</taxon>
        <taxon>Rhizobium</taxon>
    </lineage>
</organism>
<sequence length="390" mass="44189">MIGGDKRLTFIMFSTADWAAPYWTNKQHIADRLAKRGHQILYIESPGIRAPRANARDLFRIWDRLNRAFIPPKKVGQTLWVYAPLTIPFGHKSRFVRAFNRWLLGSAIRKWLKRNPNGDDVIVWTYHPYIDGIMDGLPVRSTIYHCVDDLAAIPGVDADTFRRAELTLLERADRVFTTSPYLQSHCAAVAGERSIYERNVADIEHFSQARHTGAIPAELARISGPKLCYTGVLSDYKLDFSLVEQCAIARPDWNWIFIGDEPVGQKSPVVGRLKELPNVYFFGYRPYDTLPNYLRGTDIAVLPNLTTGYMSGVFPMKLYEYMAAGRPIISTAIGALADIKDQVAIASDPTEWIYSTEKILTSPPEAIGLHDPKLLDFSWEARLDRMLALI</sequence>
<evidence type="ECO:0000313" key="2">
    <source>
        <dbReference type="Proteomes" id="UP000199435"/>
    </source>
</evidence>
<proteinExistence type="predicted"/>
<dbReference type="PANTHER" id="PTHR12526">
    <property type="entry name" value="GLYCOSYLTRANSFERASE"/>
    <property type="match status" value="1"/>
</dbReference>
<keyword evidence="2" id="KW-1185">Reference proteome</keyword>
<evidence type="ECO:0000313" key="1">
    <source>
        <dbReference type="EMBL" id="SCB34302.1"/>
    </source>
</evidence>
<accession>A0A1C3W2P9</accession>
<dbReference type="RefSeq" id="WP_245298046.1">
    <property type="nucleotide sequence ID" value="NZ_FMAH01000022.1"/>
</dbReference>
<dbReference type="EMBL" id="FMAH01000022">
    <property type="protein sequence ID" value="SCB34302.1"/>
    <property type="molecule type" value="Genomic_DNA"/>
</dbReference>
<dbReference type="Gene3D" id="3.40.50.11010">
    <property type="match status" value="1"/>
</dbReference>
<dbReference type="Proteomes" id="UP000199435">
    <property type="component" value="Unassembled WGS sequence"/>
</dbReference>
<keyword evidence="1" id="KW-0808">Transferase</keyword>
<dbReference type="Gene3D" id="3.40.50.2000">
    <property type="entry name" value="Glycogen Phosphorylase B"/>
    <property type="match status" value="1"/>
</dbReference>
<protein>
    <submittedName>
        <fullName evidence="1">Glycosyltransferase involved in cell wall bisynthesis</fullName>
    </submittedName>
</protein>